<feature type="repeat" description="ANK" evidence="15">
    <location>
        <begin position="348"/>
        <end position="380"/>
    </location>
</feature>
<feature type="region of interest" description="Disordered" evidence="16">
    <location>
        <begin position="1442"/>
        <end position="1466"/>
    </location>
</feature>
<feature type="repeat" description="ANK" evidence="15">
    <location>
        <begin position="612"/>
        <end position="644"/>
    </location>
</feature>
<dbReference type="Gene3D" id="1.10.533.10">
    <property type="entry name" value="Death Domain, Fas"/>
    <property type="match status" value="1"/>
</dbReference>
<dbReference type="Pfam" id="PF12796">
    <property type="entry name" value="Ank_2"/>
    <property type="match status" value="6"/>
</dbReference>
<dbReference type="InterPro" id="IPR000906">
    <property type="entry name" value="ZU5_dom"/>
</dbReference>
<dbReference type="GO" id="GO:1904062">
    <property type="term" value="P:regulation of monoatomic cation transmembrane transport"/>
    <property type="evidence" value="ECO:0007669"/>
    <property type="project" value="UniProtKB-ARBA"/>
</dbReference>
<dbReference type="InterPro" id="IPR036770">
    <property type="entry name" value="Ankyrin_rpt-contain_sf"/>
</dbReference>
<feature type="repeat" description="ANK" evidence="15">
    <location>
        <begin position="678"/>
        <end position="710"/>
    </location>
</feature>
<dbReference type="Proteomes" id="UP000515203">
    <property type="component" value="Unplaced"/>
</dbReference>
<evidence type="ECO:0000313" key="20">
    <source>
        <dbReference type="RefSeq" id="XP_023565881.1"/>
    </source>
</evidence>
<feature type="compositionally biased region" description="Basic and acidic residues" evidence="16">
    <location>
        <begin position="1456"/>
        <end position="1466"/>
    </location>
</feature>
<dbReference type="PANTHER" id="PTHR24123">
    <property type="entry name" value="ANKYRIN REPEAT-CONTAINING"/>
    <property type="match status" value="1"/>
</dbReference>
<feature type="repeat" description="ANK" evidence="15">
    <location>
        <begin position="315"/>
        <end position="347"/>
    </location>
</feature>
<dbReference type="Pfam" id="PF17809">
    <property type="entry name" value="UPA_2"/>
    <property type="match status" value="1"/>
</dbReference>
<dbReference type="SMART" id="SM00218">
    <property type="entry name" value="ZU5"/>
    <property type="match status" value="1"/>
</dbReference>
<name>A0A6P6E0U6_OCTDE</name>
<dbReference type="Pfam" id="PF00531">
    <property type="entry name" value="Death"/>
    <property type="match status" value="1"/>
</dbReference>
<feature type="repeat" description="ANK" evidence="15">
    <location>
        <begin position="282"/>
        <end position="314"/>
    </location>
</feature>
<dbReference type="FunFam" id="1.25.40.20:FF:000003">
    <property type="entry name" value="Ankyrin, isoform B"/>
    <property type="match status" value="1"/>
</dbReference>
<dbReference type="Pfam" id="PF13637">
    <property type="entry name" value="Ank_4"/>
    <property type="match status" value="2"/>
</dbReference>
<keyword evidence="3" id="KW-1003">Cell membrane</keyword>
<dbReference type="FunFam" id="1.25.40.20:FF:000002">
    <property type="entry name" value="Ankyrin-2 isoform 2"/>
    <property type="match status" value="1"/>
</dbReference>
<evidence type="ECO:0000256" key="11">
    <source>
        <dbReference type="ARBA" id="ARBA00023228"/>
    </source>
</evidence>
<dbReference type="FunFam" id="1.25.40.20:FF:000001">
    <property type="entry name" value="Ankyrin-2 isoform 2"/>
    <property type="match status" value="1"/>
</dbReference>
<keyword evidence="4" id="KW-0963">Cytoplasm</keyword>
<dbReference type="InterPro" id="IPR000488">
    <property type="entry name" value="Death_dom"/>
</dbReference>
<evidence type="ECO:0000256" key="2">
    <source>
        <dbReference type="ARBA" id="ARBA00004371"/>
    </source>
</evidence>
<dbReference type="PROSITE" id="PS51145">
    <property type="entry name" value="ZU5"/>
    <property type="match status" value="2"/>
</dbReference>
<comment type="subcellular location">
    <subcellularLocation>
        <location evidence="13">Cell membrane</location>
        <location evidence="13">Sarcolemma</location>
        <location evidence="13">T-tubule</location>
    </subcellularLocation>
    <subcellularLocation>
        <location evidence="1">Cytoplasm</location>
        <location evidence="1">Cytoskeleton</location>
    </subcellularLocation>
    <subcellularLocation>
        <location evidence="2">Lysosome</location>
    </subcellularLocation>
    <subcellularLocation>
        <location evidence="14">Postsynaptic cell membrane</location>
    </subcellularLocation>
</comment>
<feature type="domain" description="Death" evidence="17">
    <location>
        <begin position="1468"/>
        <end position="1552"/>
    </location>
</feature>
<feature type="repeat" description="ANK" evidence="15">
    <location>
        <begin position="711"/>
        <end position="743"/>
    </location>
</feature>
<feature type="repeat" description="ANK" evidence="15">
    <location>
        <begin position="414"/>
        <end position="446"/>
    </location>
</feature>
<feature type="repeat" description="ANK" evidence="15">
    <location>
        <begin position="744"/>
        <end position="776"/>
    </location>
</feature>
<dbReference type="CTD" id="287"/>
<dbReference type="GeneID" id="101584220"/>
<keyword evidence="6" id="KW-0677">Repeat</keyword>
<evidence type="ECO:0000259" key="17">
    <source>
        <dbReference type="PROSITE" id="PS50017"/>
    </source>
</evidence>
<keyword evidence="11" id="KW-0458">Lysosome</keyword>
<feature type="repeat" description="ANK" evidence="15">
    <location>
        <begin position="513"/>
        <end position="545"/>
    </location>
</feature>
<proteinExistence type="predicted"/>
<feature type="domain" description="ZU5" evidence="18">
    <location>
        <begin position="985"/>
        <end position="1140"/>
    </location>
</feature>
<evidence type="ECO:0000256" key="8">
    <source>
        <dbReference type="ARBA" id="ARBA00023043"/>
    </source>
</evidence>
<dbReference type="PANTHER" id="PTHR24123:SF49">
    <property type="entry name" value="ANKYRIN-2-LIKE ISOFORM X1"/>
    <property type="match status" value="1"/>
</dbReference>
<feature type="repeat" description="ANK" evidence="15">
    <location>
        <begin position="249"/>
        <end position="281"/>
    </location>
</feature>
<gene>
    <name evidence="20" type="primary">Ank2</name>
</gene>
<feature type="region of interest" description="Disordered" evidence="16">
    <location>
        <begin position="1588"/>
        <end position="1612"/>
    </location>
</feature>
<dbReference type="SUPFAM" id="SSF48403">
    <property type="entry name" value="Ankyrin repeat"/>
    <property type="match status" value="3"/>
</dbReference>
<dbReference type="SMART" id="SM00005">
    <property type="entry name" value="DEATH"/>
    <property type="match status" value="1"/>
</dbReference>
<feature type="region of interest" description="Disordered" evidence="16">
    <location>
        <begin position="1673"/>
        <end position="1756"/>
    </location>
</feature>
<protein>
    <submittedName>
        <fullName evidence="20">Ankyrin-2 isoform X23</fullName>
    </submittedName>
</protein>
<keyword evidence="10" id="KW-0206">Cytoskeleton</keyword>
<feature type="compositionally biased region" description="Acidic residues" evidence="16">
    <location>
        <begin position="1445"/>
        <end position="1455"/>
    </location>
</feature>
<evidence type="ECO:0000256" key="4">
    <source>
        <dbReference type="ARBA" id="ARBA00022490"/>
    </source>
</evidence>
<reference evidence="20" key="1">
    <citation type="submission" date="2025-08" db="UniProtKB">
        <authorList>
            <consortium name="RefSeq"/>
        </authorList>
    </citation>
    <scope>IDENTIFICATION</scope>
</reference>
<evidence type="ECO:0000256" key="12">
    <source>
        <dbReference type="ARBA" id="ARBA00023257"/>
    </source>
</evidence>
<dbReference type="FunFam" id="2.60.220.30:FF:000001">
    <property type="entry name" value="Ankyrin-3 isoform 2"/>
    <property type="match status" value="1"/>
</dbReference>
<dbReference type="GO" id="GO:0044325">
    <property type="term" value="F:transmembrane transporter binding"/>
    <property type="evidence" value="ECO:0007669"/>
    <property type="project" value="UniProtKB-ARBA"/>
</dbReference>
<dbReference type="PRINTS" id="PR01415">
    <property type="entry name" value="ANKYRIN"/>
</dbReference>
<dbReference type="Pfam" id="PF00791">
    <property type="entry name" value="ZU5"/>
    <property type="match status" value="2"/>
</dbReference>
<feature type="compositionally biased region" description="Basic and acidic residues" evidence="16">
    <location>
        <begin position="1692"/>
        <end position="1717"/>
    </location>
</feature>
<sequence>MGNTALCTSCHSEKSVRAQGHMQELDKTPEDYGGDGEDTREPGAPSDSNASFLRAARAGNLDKVVEYLKGGIDINTCNQNGLNALHLAAKEGHVGLVQELLGRGSAVDSATKKGNTALHIASLAGQAEVVKVLVKEGANINAQSQNGFTPLYMAAQENHIDVVKYLLENGANQSTATEDGFTPLAVALQQGHNQAVAILLENDTKGKVRLPALHIAARKDDTKSAALLLQNDHNADVQSKMMVNRTTESGFTPLHIAAHYGNVNVATLLLNRGAAVDFTARNGITPLHVASKRGNTNMVKLLLDWGGQIDAKTRDGLTPLHCAARSGHDQVVELLLERGAPLLARTKNGLSPLHMAAQGDHVECVKHLLQHKAPVDDVTLDYLTALHVAAHCGHYRVTKLLLDKRANPNARALNGFTPLHIACKKNRIKVMELLVKYGASIQAITESGLTPIHVAAFMGHLNIVLLLLQNGASPDVTNIRGETALHMAARAGQVEVVRCLLRNGALVDARAREEQTPLHIASRLGKTEIVQLLLQHMAHPDAATTNGYTPLHISAREGQVDVASVLLEAGAAHSLATKKGFTPLHVAAKYGSLDVAKLLLQRRAAADSAGKNGLTPLHVAAHYDNQKVALLLLEKGASPHAIAKNGYTPLHIAAKKNQMQIASTLLNYGAETNIVTKQGVTPLHLASQEGHTDMVTLLLDKGANIHMSTKSGLTSLHLAAQEDKVNVADILTKHGADQDAHTKLGYTPLIVACHYGNVKMVNFLLKQGANVNAKTKNGYTPLHQAAQQGHTHIINVLLQHGAKPNATTANGNTALAIAKRLGYISVVDTLKVVTEEVTTTTTTITEKHKLNVPETMTEVLDVSDEEGDDTMTGDGGEYLRPEDLKELGDDSLPSSQFLDGMNYLRYSLEGGRSDSLRSFSSDRSHTLSHASYLRDGAMMDDAMVIPSHQVSSLAKEAERNSYRLSWGTENLDNVALSSSPIHSGFLVSFMVDARGGAMRGCRHNGLRIIIPPRKCTAPTRVTCRLVKRHRLATMPPMVEGEGLASRLIEVGPSGAQFLGPVIVEIPHFAALRGKERELVVLRSENGDSWKEHFCEYTEDELNEILNGMDEVLDSPEDLEKKRICRIITRDFPQYFAVVSRIKQDSNLIGPEGGVLSSTVVPQVQAVFPEGALTKRIRVGLQAQPMHSELVKKILGNKATFSPIVTLEPRRRKFHKPITMTIPVPKASSEVMLNGFGGDAPTLRLLCSITGGTTPAQWEDITGTTPLTFVNECVSFTTNVSARFWLIDCRQIQESVTFASQVYREIICVPYMAKFVVFAKSHDPIEARLRCFCMTDDKVDKTLEQQENFAEVARSRDVEVLEGKPIYVDCFGNLVPLTKSGQHHIFSFFAFKENRLPLFVKVRDTTQEPCGRLSFMKEPKSTRGLVHQAICNLNITLPIYTKESESDQEQEEEIDMTSEKNPQDEQERIEERLAYIADHLGFSWTELARELDFTEEQIHQIRVENPNSLQDQSHALLKYWLERDGKHATDTSLIECLTKINRMDIVHLMETSTEPVQERISHSYAEIEQTITLDHSEGFSILPEELCTSQHKQQREEQAVSKEPEAADHPPIVSEEDISVGYSTFQDCVPKTEGDSSAAVLPAQMHQEQAQQDFSGKAQDLPDDQQEYFVTTPGTERTEAQGTTAAPSSPNKTPEEIRTPSEEDRLDLRTPTSSEREGSPIVQEPEEPPEPRETSSPQKTSLMIVESGQDQPHTFEGLDGDAALEKELTEELGELEASSDEEAMVTTRVVRRRVIIQGDDMPEIPPESVTEEEYVDEHGHTVVKKVTRKIIRRYVSSEGVEKEEILMQGTPQEPVTIEEGDGYSKVIKRIVLKSDTNQSEVTLSEPSILSSTSQFQAEPVEGRRVSKVVKTTMVRGERMEKQLGDSSLATDLPSAKDDFEEDNNE</sequence>
<evidence type="ECO:0000256" key="7">
    <source>
        <dbReference type="ARBA" id="ARBA00023018"/>
    </source>
</evidence>
<feature type="region of interest" description="Disordered" evidence="16">
    <location>
        <begin position="12"/>
        <end position="50"/>
    </location>
</feature>
<dbReference type="GO" id="GO:0007165">
    <property type="term" value="P:signal transduction"/>
    <property type="evidence" value="ECO:0007669"/>
    <property type="project" value="InterPro"/>
</dbReference>
<feature type="region of interest" description="Disordered" evidence="16">
    <location>
        <begin position="1642"/>
        <end position="1661"/>
    </location>
</feature>
<evidence type="ECO:0000256" key="5">
    <source>
        <dbReference type="ARBA" id="ARBA00022553"/>
    </source>
</evidence>
<evidence type="ECO:0000256" key="13">
    <source>
        <dbReference type="ARBA" id="ARBA00024012"/>
    </source>
</evidence>
<evidence type="ECO:0000256" key="9">
    <source>
        <dbReference type="ARBA" id="ARBA00023136"/>
    </source>
</evidence>
<dbReference type="Gene3D" id="1.25.40.20">
    <property type="entry name" value="Ankyrin repeat-containing domain"/>
    <property type="match status" value="3"/>
</dbReference>
<feature type="region of interest" description="Disordered" evidence="16">
    <location>
        <begin position="1915"/>
        <end position="1944"/>
    </location>
</feature>
<keyword evidence="19" id="KW-1185">Reference proteome</keyword>
<evidence type="ECO:0000256" key="14">
    <source>
        <dbReference type="ARBA" id="ARBA00034100"/>
    </source>
</evidence>
<dbReference type="RefSeq" id="XP_023565881.1">
    <property type="nucleotide sequence ID" value="XM_023710113.1"/>
</dbReference>
<dbReference type="GO" id="GO:0030315">
    <property type="term" value="C:T-tubule"/>
    <property type="evidence" value="ECO:0007669"/>
    <property type="project" value="UniProtKB-SubCell"/>
</dbReference>
<keyword evidence="9" id="KW-0472">Membrane</keyword>
<accession>A0A6P6E0U6</accession>
<dbReference type="InterPro" id="IPR051165">
    <property type="entry name" value="Multifunctional_ANK_Repeat"/>
</dbReference>
<feature type="repeat" description="ANK" evidence="15">
    <location>
        <begin position="146"/>
        <end position="178"/>
    </location>
</feature>
<feature type="repeat" description="ANK" evidence="15">
    <location>
        <begin position="447"/>
        <end position="479"/>
    </location>
</feature>
<dbReference type="Gene3D" id="2.60.220.30">
    <property type="match status" value="2"/>
</dbReference>
<dbReference type="InterPro" id="IPR011029">
    <property type="entry name" value="DEATH-like_dom_sf"/>
</dbReference>
<evidence type="ECO:0000256" key="3">
    <source>
        <dbReference type="ARBA" id="ARBA00022475"/>
    </source>
</evidence>
<evidence type="ECO:0000256" key="6">
    <source>
        <dbReference type="ARBA" id="ARBA00022737"/>
    </source>
</evidence>
<dbReference type="GO" id="GO:0045211">
    <property type="term" value="C:postsynaptic membrane"/>
    <property type="evidence" value="ECO:0007669"/>
    <property type="project" value="UniProtKB-SubCell"/>
</dbReference>
<keyword evidence="5" id="KW-0597">Phosphoprotein</keyword>
<dbReference type="SMART" id="SM00248">
    <property type="entry name" value="ANK"/>
    <property type="match status" value="23"/>
</dbReference>
<evidence type="ECO:0000256" key="15">
    <source>
        <dbReference type="PROSITE-ProRule" id="PRU00023"/>
    </source>
</evidence>
<feature type="repeat" description="ANK" evidence="15">
    <location>
        <begin position="381"/>
        <end position="413"/>
    </location>
</feature>
<dbReference type="PROSITE" id="PS50017">
    <property type="entry name" value="DEATH_DOMAIN"/>
    <property type="match status" value="1"/>
</dbReference>
<dbReference type="Gene3D" id="2.60.40.2660">
    <property type="match status" value="1"/>
</dbReference>
<evidence type="ECO:0000256" key="16">
    <source>
        <dbReference type="SAM" id="MobiDB-lite"/>
    </source>
</evidence>
<dbReference type="GO" id="GO:0005856">
    <property type="term" value="C:cytoskeleton"/>
    <property type="evidence" value="ECO:0007669"/>
    <property type="project" value="UniProtKB-SubCell"/>
</dbReference>
<dbReference type="InterPro" id="IPR002110">
    <property type="entry name" value="Ankyrin_rpt"/>
</dbReference>
<dbReference type="FunFam" id="2.60.40.2660:FF:000001">
    <property type="entry name" value="Ankyrin-3 isoform 2"/>
    <property type="match status" value="1"/>
</dbReference>
<dbReference type="InterPro" id="IPR040745">
    <property type="entry name" value="Ankyrin_UPA"/>
</dbReference>
<dbReference type="PROSITE" id="PS50297">
    <property type="entry name" value="ANK_REP_REGION"/>
    <property type="match status" value="20"/>
</dbReference>
<dbReference type="FunFam" id="2.60.220.30:FF:000002">
    <property type="entry name" value="Ankyrin-3 isoform 2"/>
    <property type="match status" value="1"/>
</dbReference>
<feature type="repeat" description="ANK" evidence="15">
    <location>
        <begin position="113"/>
        <end position="145"/>
    </location>
</feature>
<keyword evidence="7" id="KW-0770">Synapse</keyword>
<dbReference type="GO" id="GO:0014704">
    <property type="term" value="C:intercalated disc"/>
    <property type="evidence" value="ECO:0007669"/>
    <property type="project" value="UniProtKB-ARBA"/>
</dbReference>
<dbReference type="GO" id="GO:0072659">
    <property type="term" value="P:protein localization to plasma membrane"/>
    <property type="evidence" value="ECO:0007669"/>
    <property type="project" value="UniProtKB-ARBA"/>
</dbReference>
<evidence type="ECO:0000256" key="10">
    <source>
        <dbReference type="ARBA" id="ARBA00023212"/>
    </source>
</evidence>
<dbReference type="FunFam" id="1.10.533.10:FF:000002">
    <property type="entry name" value="Ankyrin-3 isoform 2"/>
    <property type="match status" value="1"/>
</dbReference>
<feature type="compositionally biased region" description="Polar residues" evidence="16">
    <location>
        <begin position="1673"/>
        <end position="1691"/>
    </location>
</feature>
<feature type="repeat" description="ANK" evidence="15">
    <location>
        <begin position="645"/>
        <end position="677"/>
    </location>
</feature>
<feature type="repeat" description="ANK" evidence="15">
    <location>
        <begin position="480"/>
        <end position="512"/>
    </location>
</feature>
<dbReference type="GO" id="GO:0005764">
    <property type="term" value="C:lysosome"/>
    <property type="evidence" value="ECO:0007669"/>
    <property type="project" value="UniProtKB-SubCell"/>
</dbReference>
<evidence type="ECO:0000313" key="19">
    <source>
        <dbReference type="Proteomes" id="UP000515203"/>
    </source>
</evidence>
<dbReference type="CDD" id="cd08804">
    <property type="entry name" value="Death_ank2"/>
    <property type="match status" value="1"/>
</dbReference>
<dbReference type="SUPFAM" id="SSF47986">
    <property type="entry name" value="DEATH domain"/>
    <property type="match status" value="1"/>
</dbReference>
<dbReference type="GO" id="GO:0043266">
    <property type="term" value="P:regulation of potassium ion transport"/>
    <property type="evidence" value="ECO:0007669"/>
    <property type="project" value="UniProtKB-ARBA"/>
</dbReference>
<evidence type="ECO:0000259" key="18">
    <source>
        <dbReference type="PROSITE" id="PS51145"/>
    </source>
</evidence>
<keyword evidence="8 15" id="KW-0040">ANK repeat</keyword>
<dbReference type="Pfam" id="PF00023">
    <property type="entry name" value="Ank"/>
    <property type="match status" value="3"/>
</dbReference>
<feature type="repeat" description="ANK" evidence="15">
    <location>
        <begin position="546"/>
        <end position="578"/>
    </location>
</feature>
<feature type="compositionally biased region" description="Basic and acidic residues" evidence="16">
    <location>
        <begin position="1592"/>
        <end position="1607"/>
    </location>
</feature>
<feature type="repeat" description="ANK" evidence="15">
    <location>
        <begin position="579"/>
        <end position="611"/>
    </location>
</feature>
<keyword evidence="12" id="KW-0628">Postsynaptic cell membrane</keyword>
<organism evidence="19 20">
    <name type="scientific">Octodon degus</name>
    <name type="common">Degu</name>
    <name type="synonym">Sciurus degus</name>
    <dbReference type="NCBI Taxonomy" id="10160"/>
    <lineage>
        <taxon>Eukaryota</taxon>
        <taxon>Metazoa</taxon>
        <taxon>Chordata</taxon>
        <taxon>Craniata</taxon>
        <taxon>Vertebrata</taxon>
        <taxon>Euteleostomi</taxon>
        <taxon>Mammalia</taxon>
        <taxon>Eutheria</taxon>
        <taxon>Euarchontoglires</taxon>
        <taxon>Glires</taxon>
        <taxon>Rodentia</taxon>
        <taxon>Hystricomorpha</taxon>
        <taxon>Octodontidae</taxon>
        <taxon>Octodon</taxon>
    </lineage>
</organism>
<evidence type="ECO:0000256" key="1">
    <source>
        <dbReference type="ARBA" id="ARBA00004245"/>
    </source>
</evidence>
<feature type="repeat" description="ANK" evidence="15">
    <location>
        <begin position="777"/>
        <end position="809"/>
    </location>
</feature>
<feature type="domain" description="ZU5" evidence="18">
    <location>
        <begin position="1142"/>
        <end position="1288"/>
    </location>
</feature>
<dbReference type="PROSITE" id="PS50088">
    <property type="entry name" value="ANK_REPEAT"/>
    <property type="match status" value="20"/>
</dbReference>
<feature type="repeat" description="ANK" evidence="15">
    <location>
        <begin position="80"/>
        <end position="112"/>
    </location>
</feature>